<evidence type="ECO:0000259" key="4">
    <source>
        <dbReference type="PROSITE" id="PS52004"/>
    </source>
</evidence>
<dbReference type="RefSeq" id="WP_393011860.1">
    <property type="nucleotide sequence ID" value="NZ_JAZAQF010000044.1"/>
</dbReference>
<accession>A0ABW7C8J1</accession>
<protein>
    <submittedName>
        <fullName evidence="5">Beta-ketoacyl-ACP synthase</fullName>
        <ecNumber evidence="5">2.3.1.179</ecNumber>
    </submittedName>
</protein>
<comment type="caution">
    <text evidence="5">The sequence shown here is derived from an EMBL/GenBank/DDBJ whole genome shotgun (WGS) entry which is preliminary data.</text>
</comment>
<dbReference type="PROSITE" id="PS00606">
    <property type="entry name" value="KS3_1"/>
    <property type="match status" value="1"/>
</dbReference>
<evidence type="ECO:0000256" key="2">
    <source>
        <dbReference type="ARBA" id="ARBA00022679"/>
    </source>
</evidence>
<dbReference type="InterPro" id="IPR014031">
    <property type="entry name" value="Ketoacyl_synth_C"/>
</dbReference>
<dbReference type="Gene3D" id="3.40.47.10">
    <property type="match status" value="1"/>
</dbReference>
<dbReference type="InterPro" id="IPR020841">
    <property type="entry name" value="PKS_Beta-ketoAc_synthase_dom"/>
</dbReference>
<name>A0ABW7C8J1_9CYAN</name>
<dbReference type="Proteomes" id="UP001604335">
    <property type="component" value="Unassembled WGS sequence"/>
</dbReference>
<dbReference type="SUPFAM" id="SSF53901">
    <property type="entry name" value="Thiolase-like"/>
    <property type="match status" value="1"/>
</dbReference>
<dbReference type="InterPro" id="IPR014030">
    <property type="entry name" value="Ketoacyl_synth_N"/>
</dbReference>
<dbReference type="InterPro" id="IPR016039">
    <property type="entry name" value="Thiolase-like"/>
</dbReference>
<feature type="domain" description="Ketosynthase family 3 (KS3)" evidence="4">
    <location>
        <begin position="1"/>
        <end position="401"/>
    </location>
</feature>
<dbReference type="EMBL" id="JAZAQF010000044">
    <property type="protein sequence ID" value="MFG3817497.1"/>
    <property type="molecule type" value="Genomic_DNA"/>
</dbReference>
<dbReference type="PANTHER" id="PTHR11712:SF347">
    <property type="entry name" value="BETA KETOACYL-ACYL CARRIER PROTEIN SYNTHASE"/>
    <property type="match status" value="1"/>
</dbReference>
<dbReference type="GO" id="GO:0004315">
    <property type="term" value="F:3-oxoacyl-[acyl-carrier-protein] synthase activity"/>
    <property type="evidence" value="ECO:0007669"/>
    <property type="project" value="UniProtKB-EC"/>
</dbReference>
<organism evidence="5 6">
    <name type="scientific">Limnothrix redekei LRLZ20PSL1</name>
    <dbReference type="NCBI Taxonomy" id="3112953"/>
    <lineage>
        <taxon>Bacteria</taxon>
        <taxon>Bacillati</taxon>
        <taxon>Cyanobacteriota</taxon>
        <taxon>Cyanophyceae</taxon>
        <taxon>Pseudanabaenales</taxon>
        <taxon>Pseudanabaenaceae</taxon>
        <taxon>Limnothrix</taxon>
    </lineage>
</organism>
<sequence>MRRVVVTGIGLMSALGDRSSTWRSLLAGQSAIQWHQPFTAIPPRPIALLGSRVNSQAVNSQAVNSQAQAQPADLTHLIDRTSAAAWADATGSELQSGSWLALNQPAQRLGVCVGSSRSYQGVLEQYAAGERPLDDQWLSHLPHGPAVRIAQQLGAGGPLLAPMTACTTGISAIARGADLIREGWCDRVLAGAVEAPITPLTLAGFAQMGALAATGSYPFDRSREGLVLGEGAALLVLEAADLARSRGAKIYGEILGAGFSTDAYHLSAPDPTGRSARVAVHWALERSGWRPKQVDYIHAHGTATKLNDAQEAKLIQDLFPQQPPVSSTKGATGHTLGASSALGVAFCLLAIESGQLPPTVGLQDPEFAGFWLQTPIARHVDRTLCFAFGFGGQNAVLAVQRFED</sequence>
<keyword evidence="6" id="KW-1185">Reference proteome</keyword>
<dbReference type="NCBIfam" id="NF004618">
    <property type="entry name" value="PRK05952.1"/>
    <property type="match status" value="1"/>
</dbReference>
<reference evidence="6" key="1">
    <citation type="journal article" date="2024" name="Algal Res.">
        <title>Biochemical, toxicological and genomic investigation of a high-biomass producing Limnothrix strain isolated from Italian shallow drinking water reservoir.</title>
        <authorList>
            <person name="Simonazzi M."/>
            <person name="Shishido T.K."/>
            <person name="Delbaje E."/>
            <person name="Wahlsten M."/>
            <person name="Fewer D.P."/>
            <person name="Sivonen K."/>
            <person name="Pezzolesi L."/>
            <person name="Pistocchi R."/>
        </authorList>
    </citation>
    <scope>NUCLEOTIDE SEQUENCE [LARGE SCALE GENOMIC DNA]</scope>
    <source>
        <strain evidence="6">LRLZ20PSL1</strain>
    </source>
</reference>
<proteinExistence type="inferred from homology"/>
<dbReference type="EC" id="2.3.1.179" evidence="5"/>
<dbReference type="InterPro" id="IPR018201">
    <property type="entry name" value="Ketoacyl_synth_AS"/>
</dbReference>
<evidence type="ECO:0000256" key="3">
    <source>
        <dbReference type="RuleBase" id="RU003694"/>
    </source>
</evidence>
<dbReference type="Pfam" id="PF00109">
    <property type="entry name" value="ketoacyl-synt"/>
    <property type="match status" value="1"/>
</dbReference>
<dbReference type="Pfam" id="PF02801">
    <property type="entry name" value="Ketoacyl-synt_C"/>
    <property type="match status" value="1"/>
</dbReference>
<keyword evidence="5" id="KW-0012">Acyltransferase</keyword>
<dbReference type="PROSITE" id="PS52004">
    <property type="entry name" value="KS3_2"/>
    <property type="match status" value="1"/>
</dbReference>
<gene>
    <name evidence="5" type="ORF">VPK24_07595</name>
</gene>
<dbReference type="InterPro" id="IPR000794">
    <property type="entry name" value="Beta-ketoacyl_synthase"/>
</dbReference>
<evidence type="ECO:0000313" key="5">
    <source>
        <dbReference type="EMBL" id="MFG3817497.1"/>
    </source>
</evidence>
<evidence type="ECO:0000256" key="1">
    <source>
        <dbReference type="ARBA" id="ARBA00008467"/>
    </source>
</evidence>
<dbReference type="PANTHER" id="PTHR11712">
    <property type="entry name" value="POLYKETIDE SYNTHASE-RELATED"/>
    <property type="match status" value="1"/>
</dbReference>
<evidence type="ECO:0000313" key="6">
    <source>
        <dbReference type="Proteomes" id="UP001604335"/>
    </source>
</evidence>
<dbReference type="CDD" id="cd00834">
    <property type="entry name" value="KAS_I_II"/>
    <property type="match status" value="1"/>
</dbReference>
<dbReference type="SMART" id="SM00825">
    <property type="entry name" value="PKS_KS"/>
    <property type="match status" value="1"/>
</dbReference>
<keyword evidence="2 3" id="KW-0808">Transferase</keyword>
<comment type="similarity">
    <text evidence="1 3">Belongs to the thiolase-like superfamily. Beta-ketoacyl-ACP synthases family.</text>
</comment>